<organism evidence="6 7">
    <name type="scientific">Enterococcus raffinosus</name>
    <dbReference type="NCBI Taxonomy" id="71452"/>
    <lineage>
        <taxon>Bacteria</taxon>
        <taxon>Bacillati</taxon>
        <taxon>Bacillota</taxon>
        <taxon>Bacilli</taxon>
        <taxon>Lactobacillales</taxon>
        <taxon>Enterococcaceae</taxon>
        <taxon>Enterococcus</taxon>
    </lineage>
</organism>
<feature type="chain" id="PRO_5043723582" evidence="4">
    <location>
        <begin position="21"/>
        <end position="433"/>
    </location>
</feature>
<evidence type="ECO:0000256" key="2">
    <source>
        <dbReference type="ARBA" id="ARBA00022801"/>
    </source>
</evidence>
<comment type="similarity">
    <text evidence="1">Belongs to the glycosyl hydrolase 73 family.</text>
</comment>
<dbReference type="Proteomes" id="UP001254770">
    <property type="component" value="Unassembled WGS sequence"/>
</dbReference>
<dbReference type="PANTHER" id="PTHR33308">
    <property type="entry name" value="PEPTIDOGLYCAN HYDROLASE FLGJ"/>
    <property type="match status" value="1"/>
</dbReference>
<keyword evidence="2 6" id="KW-0378">Hydrolase</keyword>
<evidence type="ECO:0000259" key="5">
    <source>
        <dbReference type="SMART" id="SM00047"/>
    </source>
</evidence>
<evidence type="ECO:0000256" key="1">
    <source>
        <dbReference type="ARBA" id="ARBA00010266"/>
    </source>
</evidence>
<dbReference type="InterPro" id="IPR043708">
    <property type="entry name" value="DUF5648"/>
</dbReference>
<dbReference type="GO" id="GO:0004040">
    <property type="term" value="F:amidase activity"/>
    <property type="evidence" value="ECO:0007669"/>
    <property type="project" value="InterPro"/>
</dbReference>
<dbReference type="InterPro" id="IPR051056">
    <property type="entry name" value="Glycosyl_Hydrolase_73"/>
</dbReference>
<proteinExistence type="inferred from homology"/>
<gene>
    <name evidence="6" type="ORF">P7D69_07045</name>
</gene>
<dbReference type="InterPro" id="IPR002901">
    <property type="entry name" value="MGlyc_endo_b_GlcNAc-like_dom"/>
</dbReference>
<feature type="compositionally biased region" description="Acidic residues" evidence="3">
    <location>
        <begin position="78"/>
        <end position="89"/>
    </location>
</feature>
<feature type="region of interest" description="Disordered" evidence="3">
    <location>
        <begin position="35"/>
        <end position="89"/>
    </location>
</feature>
<dbReference type="Gene3D" id="1.10.530.10">
    <property type="match status" value="1"/>
</dbReference>
<feature type="domain" description="Mannosyl-glycoprotein endo-beta-N-acetylglucosamidase-like" evidence="5">
    <location>
        <begin position="124"/>
        <end position="285"/>
    </location>
</feature>
<protein>
    <submittedName>
        <fullName evidence="6">Glycoside hydrolase family 73 protein</fullName>
    </submittedName>
</protein>
<evidence type="ECO:0000256" key="4">
    <source>
        <dbReference type="SAM" id="SignalP"/>
    </source>
</evidence>
<dbReference type="SMART" id="SM00047">
    <property type="entry name" value="LYZ2"/>
    <property type="match status" value="1"/>
</dbReference>
<accession>A0AAW8TAE7</accession>
<reference evidence="6" key="1">
    <citation type="submission" date="2023-03" db="EMBL/GenBank/DDBJ databases">
        <authorList>
            <person name="Shen W."/>
            <person name="Cai J."/>
        </authorList>
    </citation>
    <scope>NUCLEOTIDE SEQUENCE</scope>
    <source>
        <strain evidence="6">Y15</strain>
    </source>
</reference>
<evidence type="ECO:0000313" key="6">
    <source>
        <dbReference type="EMBL" id="MDT2544087.1"/>
    </source>
</evidence>
<dbReference type="PANTHER" id="PTHR33308:SF9">
    <property type="entry name" value="PEPTIDOGLYCAN HYDROLASE FLGJ"/>
    <property type="match status" value="1"/>
</dbReference>
<dbReference type="Pfam" id="PF01832">
    <property type="entry name" value="Glucosaminidase"/>
    <property type="match status" value="1"/>
</dbReference>
<dbReference type="Pfam" id="PF18885">
    <property type="entry name" value="DUF5648"/>
    <property type="match status" value="1"/>
</dbReference>
<dbReference type="EMBL" id="JARPXL010000005">
    <property type="protein sequence ID" value="MDT2544087.1"/>
    <property type="molecule type" value="Genomic_DNA"/>
</dbReference>
<dbReference type="AlphaFoldDB" id="A0AAW8TAE7"/>
<feature type="compositionally biased region" description="Polar residues" evidence="3">
    <location>
        <begin position="35"/>
        <end position="48"/>
    </location>
</feature>
<evidence type="ECO:0000313" key="7">
    <source>
        <dbReference type="Proteomes" id="UP001254770"/>
    </source>
</evidence>
<evidence type="ECO:0000256" key="3">
    <source>
        <dbReference type="SAM" id="MobiDB-lite"/>
    </source>
</evidence>
<feature type="signal peptide" evidence="4">
    <location>
        <begin position="1"/>
        <end position="20"/>
    </location>
</feature>
<sequence length="433" mass="47664">MNYKKLLCSVMLLGSLGSSAFVAYGEETSNLAETLESTTVQESSSSIAPTKKQAVGTSETQESVSKKDEESTLSSEKETEESSTDEESMIVDEEEYDAQGNLQFHHPIPFDEFTIEPPTFRAARAAAAVSTQQAFINQIAPSAKTLASANNLYASVMIAQAIVESGWGGSTLSKAPNYNLFGIKGEYNGQSVTMPTQEYVNGKPITINAKFRKYPSYKESLGDNVTVLKTTSFSPGNYYYSGAWKSNTKSYKDATAYLTGRYATAPNYGSTLNSIIETYNLTQYDSNSSGGNNGGSTPAPVQTSAMYRLYNPNSGEHFYTASTAERDKVRKAGWRYEGIGWQAPKSGTPVYRLYNPNAGDHHYTPHVSEKNNLVKVGWRYEGISWYSGGSKPLYRLYNPNAKAGAHHYTLLQSERNNLIKQGWRNEGIGWYGQ</sequence>
<comment type="caution">
    <text evidence="6">The sequence shown here is derived from an EMBL/GenBank/DDBJ whole genome shotgun (WGS) entry which is preliminary data.</text>
</comment>
<dbReference type="RefSeq" id="WP_222226795.1">
    <property type="nucleotide sequence ID" value="NZ_CP081846.1"/>
</dbReference>
<name>A0AAW8TAE7_9ENTE</name>
<keyword evidence="4" id="KW-0732">Signal</keyword>
<dbReference type="Gene3D" id="4.10.80.30">
    <property type="entry name" value="DNA polymerase, domain 6"/>
    <property type="match status" value="1"/>
</dbReference>